<feature type="region of interest" description="Disordered" evidence="8">
    <location>
        <begin position="1"/>
        <end position="21"/>
    </location>
</feature>
<dbReference type="RefSeq" id="WP_238175761.1">
    <property type="nucleotide sequence ID" value="NZ_SODU01000004.1"/>
</dbReference>
<proteinExistence type="inferred from homology"/>
<dbReference type="SUPFAM" id="SSF161098">
    <property type="entry name" value="MetI-like"/>
    <property type="match status" value="1"/>
</dbReference>
<evidence type="ECO:0000256" key="3">
    <source>
        <dbReference type="ARBA" id="ARBA00022475"/>
    </source>
</evidence>
<dbReference type="Proteomes" id="UP000295060">
    <property type="component" value="Unassembled WGS sequence"/>
</dbReference>
<keyword evidence="2 7" id="KW-0813">Transport</keyword>
<sequence>MSTPTLTRPKAQQVERPTTTHRSTGWKKLGWVLFFLLPSAIPLFVFTLVPMVSSLWVSLHKWNLISPMQWVGLDNYTNLLTDPMTRRVFLHTLIYVAGYLPLVYAGGLGLALVLNQRLKGRAFLRATYFLPVVTSWVVVALVWKWLLNPANGLVNQVLGFFGVPGPGWWTDPHWALPAVILSSAWKDLGFVMVILLAGLQAIPSDVREAALVDGANAWQRFWRITLPLLSPSTFFVVVISLINGFQVFDQVYVMTGGGPSGSSQVVVGQIYDLTFRYGRAGEASALSWILFAVILVITAFQIRGQRRWVHYA</sequence>
<dbReference type="PANTHER" id="PTHR30193:SF37">
    <property type="entry name" value="INNER MEMBRANE ABC TRANSPORTER PERMEASE PROTEIN YCJO"/>
    <property type="match status" value="1"/>
</dbReference>
<feature type="transmembrane region" description="Helical" evidence="7">
    <location>
        <begin position="88"/>
        <end position="114"/>
    </location>
</feature>
<dbReference type="EMBL" id="SODU01000004">
    <property type="protein sequence ID" value="TDW84195.1"/>
    <property type="molecule type" value="Genomic_DNA"/>
</dbReference>
<evidence type="ECO:0000313" key="11">
    <source>
        <dbReference type="Proteomes" id="UP000295060"/>
    </source>
</evidence>
<evidence type="ECO:0000256" key="5">
    <source>
        <dbReference type="ARBA" id="ARBA00022989"/>
    </source>
</evidence>
<dbReference type="Pfam" id="PF00528">
    <property type="entry name" value="BPD_transp_1"/>
    <property type="match status" value="1"/>
</dbReference>
<dbReference type="Gene3D" id="1.10.3720.10">
    <property type="entry name" value="MetI-like"/>
    <property type="match status" value="1"/>
</dbReference>
<feature type="transmembrane region" description="Helical" evidence="7">
    <location>
        <begin position="31"/>
        <end position="57"/>
    </location>
</feature>
<keyword evidence="11" id="KW-1185">Reference proteome</keyword>
<keyword evidence="6 7" id="KW-0472">Membrane</keyword>
<organism evidence="10 11">
    <name type="scientific">Kribbella pratensis</name>
    <dbReference type="NCBI Taxonomy" id="2512112"/>
    <lineage>
        <taxon>Bacteria</taxon>
        <taxon>Bacillati</taxon>
        <taxon>Actinomycetota</taxon>
        <taxon>Actinomycetes</taxon>
        <taxon>Propionibacteriales</taxon>
        <taxon>Kribbellaceae</taxon>
        <taxon>Kribbella</taxon>
    </lineage>
</organism>
<evidence type="ECO:0000256" key="8">
    <source>
        <dbReference type="SAM" id="MobiDB-lite"/>
    </source>
</evidence>
<dbReference type="InterPro" id="IPR000515">
    <property type="entry name" value="MetI-like"/>
</dbReference>
<evidence type="ECO:0000256" key="6">
    <source>
        <dbReference type="ARBA" id="ARBA00023136"/>
    </source>
</evidence>
<feature type="domain" description="ABC transmembrane type-1" evidence="9">
    <location>
        <begin position="89"/>
        <end position="301"/>
    </location>
</feature>
<comment type="caution">
    <text evidence="10">The sequence shown here is derived from an EMBL/GenBank/DDBJ whole genome shotgun (WGS) entry which is preliminary data.</text>
</comment>
<name>A0ABY2F741_9ACTN</name>
<feature type="transmembrane region" description="Helical" evidence="7">
    <location>
        <begin position="174"/>
        <end position="197"/>
    </location>
</feature>
<keyword evidence="4 7" id="KW-0812">Transmembrane</keyword>
<dbReference type="InterPro" id="IPR051393">
    <property type="entry name" value="ABC_transporter_permease"/>
</dbReference>
<evidence type="ECO:0000256" key="7">
    <source>
        <dbReference type="RuleBase" id="RU363032"/>
    </source>
</evidence>
<reference evidence="10 11" key="1">
    <citation type="submission" date="2019-03" db="EMBL/GenBank/DDBJ databases">
        <title>Genomic Encyclopedia of Type Strains, Phase III (KMG-III): the genomes of soil and plant-associated and newly described type strains.</title>
        <authorList>
            <person name="Whitman W."/>
        </authorList>
    </citation>
    <scope>NUCLEOTIDE SEQUENCE [LARGE SCALE GENOMIC DNA]</scope>
    <source>
        <strain evidence="10 11">VKMAc-2574</strain>
    </source>
</reference>
<keyword evidence="3" id="KW-1003">Cell membrane</keyword>
<feature type="transmembrane region" description="Helical" evidence="7">
    <location>
        <begin position="228"/>
        <end position="248"/>
    </location>
</feature>
<evidence type="ECO:0000313" key="10">
    <source>
        <dbReference type="EMBL" id="TDW84195.1"/>
    </source>
</evidence>
<accession>A0ABY2F741</accession>
<gene>
    <name evidence="10" type="ORF">EV137_7000</name>
</gene>
<comment type="similarity">
    <text evidence="7">Belongs to the binding-protein-dependent transport system permease family.</text>
</comment>
<dbReference type="PANTHER" id="PTHR30193">
    <property type="entry name" value="ABC TRANSPORTER PERMEASE PROTEIN"/>
    <property type="match status" value="1"/>
</dbReference>
<comment type="subcellular location">
    <subcellularLocation>
        <location evidence="1 7">Cell membrane</location>
        <topology evidence="1 7">Multi-pass membrane protein</topology>
    </subcellularLocation>
</comment>
<protein>
    <submittedName>
        <fullName evidence="10">Carbohydrate ABC transporter membrane protein 1 (CUT1 family)</fullName>
    </submittedName>
</protein>
<evidence type="ECO:0000259" key="9">
    <source>
        <dbReference type="PROSITE" id="PS50928"/>
    </source>
</evidence>
<evidence type="ECO:0000256" key="2">
    <source>
        <dbReference type="ARBA" id="ARBA00022448"/>
    </source>
</evidence>
<keyword evidence="5 7" id="KW-1133">Transmembrane helix</keyword>
<feature type="transmembrane region" description="Helical" evidence="7">
    <location>
        <begin position="285"/>
        <end position="302"/>
    </location>
</feature>
<evidence type="ECO:0000256" key="4">
    <source>
        <dbReference type="ARBA" id="ARBA00022692"/>
    </source>
</evidence>
<feature type="transmembrane region" description="Helical" evidence="7">
    <location>
        <begin position="126"/>
        <end position="146"/>
    </location>
</feature>
<evidence type="ECO:0000256" key="1">
    <source>
        <dbReference type="ARBA" id="ARBA00004651"/>
    </source>
</evidence>
<dbReference type="PROSITE" id="PS50928">
    <property type="entry name" value="ABC_TM1"/>
    <property type="match status" value="1"/>
</dbReference>
<dbReference type="CDD" id="cd06261">
    <property type="entry name" value="TM_PBP2"/>
    <property type="match status" value="1"/>
</dbReference>
<dbReference type="InterPro" id="IPR035906">
    <property type="entry name" value="MetI-like_sf"/>
</dbReference>